<sequence length="210" mass="24434">MRFLALVCFAMVSTCTTHWYDNEYSNVWRPHQGYTTGCSDKVMQLRRQMKEVKCTPRDTIVKLEPKPGFIFYPNYARVKRCGGFCVRSKSCMPVAHNMTKVAVQMHGYNTKECYNVLVEEHTKCKCHCNVKENDCNVHQQYSEDNCACECMNKQVCDNRRHMIWDNATCKCVCNKPEEVCSSGLEWVPSRCGCAKVMEMLYDKKNVEMPR</sequence>
<organism evidence="5 6">
    <name type="scientific">Dinoponera quadriceps</name>
    <name type="common">South American ant</name>
    <dbReference type="NCBI Taxonomy" id="609295"/>
    <lineage>
        <taxon>Eukaryota</taxon>
        <taxon>Metazoa</taxon>
        <taxon>Ecdysozoa</taxon>
        <taxon>Arthropoda</taxon>
        <taxon>Hexapoda</taxon>
        <taxon>Insecta</taxon>
        <taxon>Pterygota</taxon>
        <taxon>Neoptera</taxon>
        <taxon>Endopterygota</taxon>
        <taxon>Hymenoptera</taxon>
        <taxon>Apocrita</taxon>
        <taxon>Aculeata</taxon>
        <taxon>Formicoidea</taxon>
        <taxon>Formicidae</taxon>
        <taxon>Ponerinae</taxon>
        <taxon>Ponerini</taxon>
        <taxon>Dinoponera</taxon>
    </lineage>
</organism>
<comment type="subcellular location">
    <subcellularLocation>
        <location evidence="1">Secreted</location>
    </subcellularLocation>
</comment>
<proteinExistence type="predicted"/>
<dbReference type="SUPFAM" id="SSF57501">
    <property type="entry name" value="Cystine-knot cytokines"/>
    <property type="match status" value="1"/>
</dbReference>
<dbReference type="OrthoDB" id="8878063at2759"/>
<dbReference type="Gene3D" id="2.10.90.10">
    <property type="entry name" value="Cystine-knot cytokines"/>
    <property type="match status" value="1"/>
</dbReference>
<name>A0A6P3Y453_DINQU</name>
<dbReference type="GO" id="GO:0005576">
    <property type="term" value="C:extracellular region"/>
    <property type="evidence" value="ECO:0007669"/>
    <property type="project" value="UniProtKB-SubCell"/>
</dbReference>
<dbReference type="GO" id="GO:0016020">
    <property type="term" value="C:membrane"/>
    <property type="evidence" value="ECO:0007669"/>
    <property type="project" value="InterPro"/>
</dbReference>
<dbReference type="InterPro" id="IPR029034">
    <property type="entry name" value="Cystine-knot_cytokine"/>
</dbReference>
<evidence type="ECO:0000313" key="6">
    <source>
        <dbReference type="RefSeq" id="XP_014485073.1"/>
    </source>
</evidence>
<dbReference type="InterPro" id="IPR004153">
    <property type="entry name" value="CXCXC_repeat"/>
</dbReference>
<evidence type="ECO:0000256" key="4">
    <source>
        <dbReference type="SAM" id="SignalP"/>
    </source>
</evidence>
<evidence type="ECO:0000313" key="5">
    <source>
        <dbReference type="Proteomes" id="UP000515204"/>
    </source>
</evidence>
<feature type="signal peptide" evidence="4">
    <location>
        <begin position="1"/>
        <end position="17"/>
    </location>
</feature>
<dbReference type="RefSeq" id="XP_014485073.1">
    <property type="nucleotide sequence ID" value="XM_014629587.1"/>
</dbReference>
<evidence type="ECO:0000256" key="1">
    <source>
        <dbReference type="ARBA" id="ARBA00004613"/>
    </source>
</evidence>
<keyword evidence="2" id="KW-0964">Secreted</keyword>
<dbReference type="KEGG" id="dqu:106749779"/>
<keyword evidence="5" id="KW-1185">Reference proteome</keyword>
<dbReference type="GO" id="GO:0008083">
    <property type="term" value="F:growth factor activity"/>
    <property type="evidence" value="ECO:0007669"/>
    <property type="project" value="InterPro"/>
</dbReference>
<accession>A0A6P3Y453</accession>
<reference evidence="6" key="1">
    <citation type="submission" date="2025-08" db="UniProtKB">
        <authorList>
            <consortium name="RefSeq"/>
        </authorList>
    </citation>
    <scope>IDENTIFICATION</scope>
</reference>
<feature type="chain" id="PRO_5028212893" evidence="4">
    <location>
        <begin position="18"/>
        <end position="210"/>
    </location>
</feature>
<protein>
    <submittedName>
        <fullName evidence="6">Balbiani ring protein 3-like</fullName>
    </submittedName>
</protein>
<dbReference type="Proteomes" id="UP000515204">
    <property type="component" value="Unplaced"/>
</dbReference>
<keyword evidence="3 4" id="KW-0732">Signal</keyword>
<evidence type="ECO:0000256" key="3">
    <source>
        <dbReference type="ARBA" id="ARBA00022729"/>
    </source>
</evidence>
<evidence type="ECO:0000256" key="2">
    <source>
        <dbReference type="ARBA" id="ARBA00022525"/>
    </source>
</evidence>
<dbReference type="AlphaFoldDB" id="A0A6P3Y453"/>
<gene>
    <name evidence="6" type="primary">LOC106749779</name>
</gene>
<dbReference type="Pfam" id="PF03128">
    <property type="entry name" value="CXCXC"/>
    <property type="match status" value="1"/>
</dbReference>
<dbReference type="GeneID" id="106749779"/>